<gene>
    <name evidence="2" type="ORF">Pfl04_47620</name>
</gene>
<proteinExistence type="predicted"/>
<reference evidence="2" key="1">
    <citation type="submission" date="2021-01" db="EMBL/GenBank/DDBJ databases">
        <title>Whole genome shotgun sequence of Planosporangium flavigriseum NBRC 105377.</title>
        <authorList>
            <person name="Komaki H."/>
            <person name="Tamura T."/>
        </authorList>
    </citation>
    <scope>NUCLEOTIDE SEQUENCE</scope>
    <source>
        <strain evidence="2">NBRC 105377</strain>
    </source>
</reference>
<name>A0A8J3LNE7_9ACTN</name>
<organism evidence="2 3">
    <name type="scientific">Planosporangium flavigriseum</name>
    <dbReference type="NCBI Taxonomy" id="373681"/>
    <lineage>
        <taxon>Bacteria</taxon>
        <taxon>Bacillati</taxon>
        <taxon>Actinomycetota</taxon>
        <taxon>Actinomycetes</taxon>
        <taxon>Micromonosporales</taxon>
        <taxon>Micromonosporaceae</taxon>
        <taxon>Planosporangium</taxon>
    </lineage>
</organism>
<protein>
    <submittedName>
        <fullName evidence="2">Uncharacterized protein</fullName>
    </submittedName>
</protein>
<feature type="region of interest" description="Disordered" evidence="1">
    <location>
        <begin position="22"/>
        <end position="45"/>
    </location>
</feature>
<dbReference type="Proteomes" id="UP000653674">
    <property type="component" value="Unassembled WGS sequence"/>
</dbReference>
<accession>A0A8J3LNE7</accession>
<keyword evidence="3" id="KW-1185">Reference proteome</keyword>
<comment type="caution">
    <text evidence="2">The sequence shown here is derived from an EMBL/GenBank/DDBJ whole genome shotgun (WGS) entry which is preliminary data.</text>
</comment>
<evidence type="ECO:0000256" key="1">
    <source>
        <dbReference type="SAM" id="MobiDB-lite"/>
    </source>
</evidence>
<dbReference type="EMBL" id="BONU01000052">
    <property type="protein sequence ID" value="GIG76358.1"/>
    <property type="molecule type" value="Genomic_DNA"/>
</dbReference>
<evidence type="ECO:0000313" key="2">
    <source>
        <dbReference type="EMBL" id="GIG76358.1"/>
    </source>
</evidence>
<evidence type="ECO:0000313" key="3">
    <source>
        <dbReference type="Proteomes" id="UP000653674"/>
    </source>
</evidence>
<sequence>MTDPAPSGTLTQEALAAIAEYKADPQLPGRPHPALTPTSDSPLLDVRPALVPGHATGDADAIGFDPQKVIASLDRRPTFTGTGHVAGDFDEPPSPITPPPGVEVPADLAAAYRVCEERRQAWEAAVDAVQDYQDDARQSRTRRAAAIREAGRAAAQGKKRPPIPAEISEAEEATEVQVLSEVVRARFGEARAAAHAADKLIGKYAADWAALTEDRFGPELDAATAAVQAAVERVGRAGGTRHSAAFWRSLAIAEDLAREGVRVTERDRQRIASDLLDAITHPTYRAAEGQRRAALDLLGQTHEALGLLRQCNPGAVPHPDALRLPGPADVARRVYQAVYDGATDEQKRIARSGHRY</sequence>
<dbReference type="AlphaFoldDB" id="A0A8J3LNE7"/>
<dbReference type="RefSeq" id="WP_168078604.1">
    <property type="nucleotide sequence ID" value="NZ_BAAAQJ010000004.1"/>
</dbReference>